<organism evidence="4 5">
    <name type="scientific">Nitzschia inconspicua</name>
    <dbReference type="NCBI Taxonomy" id="303405"/>
    <lineage>
        <taxon>Eukaryota</taxon>
        <taxon>Sar</taxon>
        <taxon>Stramenopiles</taxon>
        <taxon>Ochrophyta</taxon>
        <taxon>Bacillariophyta</taxon>
        <taxon>Bacillariophyceae</taxon>
        <taxon>Bacillariophycidae</taxon>
        <taxon>Bacillariales</taxon>
        <taxon>Bacillariaceae</taxon>
        <taxon>Nitzschia</taxon>
    </lineage>
</organism>
<dbReference type="EMBL" id="JAGRRH010000013">
    <property type="protein sequence ID" value="KAG7360630.1"/>
    <property type="molecule type" value="Genomic_DNA"/>
</dbReference>
<comment type="caution">
    <text evidence="4">The sequence shown here is derived from an EMBL/GenBank/DDBJ whole genome shotgun (WGS) entry which is preliminary data.</text>
</comment>
<evidence type="ECO:0000256" key="1">
    <source>
        <dbReference type="ARBA" id="ARBA00022630"/>
    </source>
</evidence>
<dbReference type="PANTHER" id="PTHR32332">
    <property type="entry name" value="2-NITROPROPANE DIOXYGENASE"/>
    <property type="match status" value="1"/>
</dbReference>
<keyword evidence="2" id="KW-0288">FMN</keyword>
<dbReference type="InterPro" id="IPR004136">
    <property type="entry name" value="NMO"/>
</dbReference>
<evidence type="ECO:0000313" key="4">
    <source>
        <dbReference type="EMBL" id="KAG7360630.1"/>
    </source>
</evidence>
<dbReference type="GO" id="GO:0051213">
    <property type="term" value="F:dioxygenase activity"/>
    <property type="evidence" value="ECO:0007669"/>
    <property type="project" value="UniProtKB-KW"/>
</dbReference>
<evidence type="ECO:0000256" key="2">
    <source>
        <dbReference type="ARBA" id="ARBA00022643"/>
    </source>
</evidence>
<evidence type="ECO:0000313" key="5">
    <source>
        <dbReference type="Proteomes" id="UP000693970"/>
    </source>
</evidence>
<accession>A0A9K3LEX3</accession>
<dbReference type="AlphaFoldDB" id="A0A9K3LEX3"/>
<dbReference type="OrthoDB" id="10265891at2759"/>
<proteinExistence type="predicted"/>
<keyword evidence="1" id="KW-0285">Flavoprotein</keyword>
<protein>
    <submittedName>
        <fullName evidence="4">Dioxygenase</fullName>
    </submittedName>
</protein>
<dbReference type="Pfam" id="PF03060">
    <property type="entry name" value="NMO"/>
    <property type="match status" value="1"/>
</dbReference>
<reference evidence="4" key="1">
    <citation type="journal article" date="2021" name="Sci. Rep.">
        <title>Diploid genomic architecture of Nitzschia inconspicua, an elite biomass production diatom.</title>
        <authorList>
            <person name="Oliver A."/>
            <person name="Podell S."/>
            <person name="Pinowska A."/>
            <person name="Traller J.C."/>
            <person name="Smith S.R."/>
            <person name="McClure R."/>
            <person name="Beliaev A."/>
            <person name="Bohutskyi P."/>
            <person name="Hill E.A."/>
            <person name="Rabines A."/>
            <person name="Zheng H."/>
            <person name="Allen L.Z."/>
            <person name="Kuo A."/>
            <person name="Grigoriev I.V."/>
            <person name="Allen A.E."/>
            <person name="Hazlebeck D."/>
            <person name="Allen E.E."/>
        </authorList>
    </citation>
    <scope>NUCLEOTIDE SEQUENCE</scope>
    <source>
        <strain evidence="4">Hildebrandi</strain>
    </source>
</reference>
<keyword evidence="3" id="KW-0560">Oxidoreductase</keyword>
<dbReference type="CDD" id="cd04730">
    <property type="entry name" value="NPD_like"/>
    <property type="match status" value="1"/>
</dbReference>
<dbReference type="PANTHER" id="PTHR32332:SF20">
    <property type="entry name" value="2-NITROPROPANE DIOXYGENASE-LIKE PROTEIN"/>
    <property type="match status" value="1"/>
</dbReference>
<dbReference type="Proteomes" id="UP000693970">
    <property type="component" value="Unassembled WGS sequence"/>
</dbReference>
<name>A0A9K3LEX3_9STRA</name>
<sequence>MGAPMAGVSGAKLAFETCRAGGLGFIAAGHLNSKEAFKQLEHEIEIFKELAAKAKASGDEGGQYPLCIGFISHSTFKEELGWNFVQHLLEDYEPDVIQFFAPAVSYPPPGVKAKINVSNTVKLCQSYGCKVVAQVGSVKEAIEALDCGVDCIVAQGSEAGGHGIRRDLGNGTLSLTSTLVKIAEQKKRKIPVLAAGGIIDGRGLVAALALGADGVVLGTRLWASNEATGPNAYKMALVETKSCDDVVRTQVFDMISNSYNTTKWPAPYDSSGVLRNLMTDAWDTKLNELESEILYPSNGSNIAAKFRKAAEGQRLDTACVYSGQGVGEITSIEPAYGIIQKIQREAAESMTRLQRVCLPRDD</sequence>
<dbReference type="GO" id="GO:0018580">
    <property type="term" value="F:nitronate monooxygenase activity"/>
    <property type="evidence" value="ECO:0007669"/>
    <property type="project" value="InterPro"/>
</dbReference>
<keyword evidence="4" id="KW-0223">Dioxygenase</keyword>
<keyword evidence="5" id="KW-1185">Reference proteome</keyword>
<gene>
    <name evidence="4" type="ORF">IV203_035729</name>
</gene>
<reference evidence="4" key="2">
    <citation type="submission" date="2021-04" db="EMBL/GenBank/DDBJ databases">
        <authorList>
            <person name="Podell S."/>
        </authorList>
    </citation>
    <scope>NUCLEOTIDE SEQUENCE</scope>
    <source>
        <strain evidence="4">Hildebrandi</strain>
    </source>
</reference>
<evidence type="ECO:0000256" key="3">
    <source>
        <dbReference type="ARBA" id="ARBA00023002"/>
    </source>
</evidence>